<evidence type="ECO:0000313" key="3">
    <source>
        <dbReference type="EMBL" id="PAV62016.1"/>
    </source>
</evidence>
<dbReference type="EMBL" id="LIAE01010390">
    <property type="protein sequence ID" value="PAV62016.1"/>
    <property type="molecule type" value="Genomic_DNA"/>
</dbReference>
<feature type="domain" description="C-type lectin" evidence="2">
    <location>
        <begin position="1"/>
        <end position="117"/>
    </location>
</feature>
<dbReference type="CDD" id="cd00037">
    <property type="entry name" value="CLECT"/>
    <property type="match status" value="1"/>
</dbReference>
<dbReference type="SMART" id="SM00034">
    <property type="entry name" value="CLECT"/>
    <property type="match status" value="1"/>
</dbReference>
<evidence type="ECO:0000313" key="4">
    <source>
        <dbReference type="Proteomes" id="UP000218231"/>
    </source>
</evidence>
<dbReference type="AlphaFoldDB" id="A0A2A2JJT1"/>
<organism evidence="3 4">
    <name type="scientific">Diploscapter pachys</name>
    <dbReference type="NCBI Taxonomy" id="2018661"/>
    <lineage>
        <taxon>Eukaryota</taxon>
        <taxon>Metazoa</taxon>
        <taxon>Ecdysozoa</taxon>
        <taxon>Nematoda</taxon>
        <taxon>Chromadorea</taxon>
        <taxon>Rhabditida</taxon>
        <taxon>Rhabditina</taxon>
        <taxon>Rhabditomorpha</taxon>
        <taxon>Rhabditoidea</taxon>
        <taxon>Rhabditidae</taxon>
        <taxon>Diploscapter</taxon>
    </lineage>
</organism>
<dbReference type="Gene3D" id="3.10.100.10">
    <property type="entry name" value="Mannose-Binding Protein A, subunit A"/>
    <property type="match status" value="1"/>
</dbReference>
<dbReference type="InterPro" id="IPR016187">
    <property type="entry name" value="CTDL_fold"/>
</dbReference>
<name>A0A2A2JJT1_9BILA</name>
<reference evidence="3 4" key="1">
    <citation type="journal article" date="2017" name="Curr. Biol.">
        <title>Genome architecture and evolution of a unichromosomal asexual nematode.</title>
        <authorList>
            <person name="Fradin H."/>
            <person name="Zegar C."/>
            <person name="Gutwein M."/>
            <person name="Lucas J."/>
            <person name="Kovtun M."/>
            <person name="Corcoran D."/>
            <person name="Baugh L.R."/>
            <person name="Kiontke K."/>
            <person name="Gunsalus K."/>
            <person name="Fitch D.H."/>
            <person name="Piano F."/>
        </authorList>
    </citation>
    <scope>NUCLEOTIDE SEQUENCE [LARGE SCALE GENOMIC DNA]</scope>
    <source>
        <strain evidence="3">PF1309</strain>
    </source>
</reference>
<dbReference type="InterPro" id="IPR050111">
    <property type="entry name" value="C-type_lectin/snaclec_domain"/>
</dbReference>
<dbReference type="InterPro" id="IPR001304">
    <property type="entry name" value="C-type_lectin-like"/>
</dbReference>
<proteinExistence type="predicted"/>
<dbReference type="STRING" id="2018661.A0A2A2JJT1"/>
<keyword evidence="4" id="KW-1185">Reference proteome</keyword>
<dbReference type="InterPro" id="IPR018378">
    <property type="entry name" value="C-type_lectin_CS"/>
</dbReference>
<dbReference type="Proteomes" id="UP000218231">
    <property type="component" value="Unassembled WGS sequence"/>
</dbReference>
<sequence>MYKKCYEFYQEPAQFAYAEQQCNGEHGHLVSIASAFENSLVNVNAEVSFPNGTKNYWIGINDLLKPGTWTWISGSNATYDDWAPTQPRQGSDCGMVQISEGQWYSADCMIFLPYVCEVPVIYPPTCPPQSTPPHIARTGEKQDPKERLTWIGLQWSPLESQQIYLLTPALRPHQIERIMKSSLNTNGMNHGTM</sequence>
<evidence type="ECO:0000259" key="2">
    <source>
        <dbReference type="PROSITE" id="PS50041"/>
    </source>
</evidence>
<dbReference type="PROSITE" id="PS00615">
    <property type="entry name" value="C_TYPE_LECTIN_1"/>
    <property type="match status" value="1"/>
</dbReference>
<keyword evidence="1" id="KW-1015">Disulfide bond</keyword>
<gene>
    <name evidence="3" type="ORF">WR25_00583</name>
</gene>
<dbReference type="PROSITE" id="PS50041">
    <property type="entry name" value="C_TYPE_LECTIN_2"/>
    <property type="match status" value="1"/>
</dbReference>
<dbReference type="SUPFAM" id="SSF56436">
    <property type="entry name" value="C-type lectin-like"/>
    <property type="match status" value="1"/>
</dbReference>
<protein>
    <recommendedName>
        <fullName evidence="2">C-type lectin domain-containing protein</fullName>
    </recommendedName>
</protein>
<dbReference type="InterPro" id="IPR016186">
    <property type="entry name" value="C-type_lectin-like/link_sf"/>
</dbReference>
<comment type="caution">
    <text evidence="3">The sequence shown here is derived from an EMBL/GenBank/DDBJ whole genome shotgun (WGS) entry which is preliminary data.</text>
</comment>
<accession>A0A2A2JJT1</accession>
<dbReference type="OrthoDB" id="5860166at2759"/>
<dbReference type="PANTHER" id="PTHR22803">
    <property type="entry name" value="MANNOSE, PHOSPHOLIPASE, LECTIN RECEPTOR RELATED"/>
    <property type="match status" value="1"/>
</dbReference>
<dbReference type="Pfam" id="PF00059">
    <property type="entry name" value="Lectin_C"/>
    <property type="match status" value="1"/>
</dbReference>
<evidence type="ECO:0000256" key="1">
    <source>
        <dbReference type="ARBA" id="ARBA00023157"/>
    </source>
</evidence>